<gene>
    <name evidence="2" type="ORF">ENR01_00280</name>
</gene>
<dbReference type="InterPro" id="IPR018911">
    <property type="entry name" value="Gmad2_Ig-like_dom"/>
</dbReference>
<feature type="domain" description="Bacterial spore germination immunoglobulin-like" evidence="1">
    <location>
        <begin position="212"/>
        <end position="296"/>
    </location>
</feature>
<dbReference type="AlphaFoldDB" id="A0A832E0J4"/>
<evidence type="ECO:0000313" key="2">
    <source>
        <dbReference type="EMBL" id="HEX61586.1"/>
    </source>
</evidence>
<organism evidence="2">
    <name type="scientific">candidate division WWE3 bacterium</name>
    <dbReference type="NCBI Taxonomy" id="2053526"/>
    <lineage>
        <taxon>Bacteria</taxon>
        <taxon>Katanobacteria</taxon>
    </lineage>
</organism>
<dbReference type="Pfam" id="PF10648">
    <property type="entry name" value="Gmad2"/>
    <property type="match status" value="1"/>
</dbReference>
<accession>A0A832E0J4</accession>
<sequence length="308" mass="33713">MKKFWLVFLFLFVLAVSGAYFFFREQITSFIEEKILPPSGQSEEEGGEPTVEERTCGGQTYTNVRQGYEVCYPAGWYAQASGYSQLSVGFDAFPFPEASEYGGVFSVAVSRQNSATLIADYLSSLTGPTTTTETVDSVAGIQVEGTIPADSFYFANYREAIVVLEKFGRTYTIVMLSSPEGYAANLPLYNSFVASFRFLEGTPAPPWGREIYLNTPWPNDEVSGSFRIAGSAQGAFENTIVARLKTESGTVLFEEPITYNAPDIGELGYFDIAVTFSTTADSGTLEVFHQSPVDGSIVDLVSVPLVFR</sequence>
<dbReference type="EMBL" id="DSPJ01000007">
    <property type="protein sequence ID" value="HEX61586.1"/>
    <property type="molecule type" value="Genomic_DNA"/>
</dbReference>
<reference evidence="2" key="1">
    <citation type="journal article" date="2020" name="mSystems">
        <title>Genome- and Community-Level Interaction Insights into Carbon Utilization and Element Cycling Functions of Hydrothermarchaeota in Hydrothermal Sediment.</title>
        <authorList>
            <person name="Zhou Z."/>
            <person name="Liu Y."/>
            <person name="Xu W."/>
            <person name="Pan J."/>
            <person name="Luo Z.H."/>
            <person name="Li M."/>
        </authorList>
    </citation>
    <scope>NUCLEOTIDE SEQUENCE [LARGE SCALE GENOMIC DNA]</scope>
    <source>
        <strain evidence="2">SpSt-361</strain>
    </source>
</reference>
<evidence type="ECO:0000259" key="1">
    <source>
        <dbReference type="Pfam" id="PF10648"/>
    </source>
</evidence>
<comment type="caution">
    <text evidence="2">The sequence shown here is derived from an EMBL/GenBank/DDBJ whole genome shotgun (WGS) entry which is preliminary data.</text>
</comment>
<name>A0A832E0J4_UNCKA</name>
<protein>
    <recommendedName>
        <fullName evidence="1">Bacterial spore germination immunoglobulin-like domain-containing protein</fullName>
    </recommendedName>
</protein>
<proteinExistence type="predicted"/>